<comment type="caution">
    <text evidence="1">The sequence shown here is derived from an EMBL/GenBank/DDBJ whole genome shotgun (WGS) entry which is preliminary data.</text>
</comment>
<protein>
    <submittedName>
        <fullName evidence="1">Uncharacterized protein</fullName>
    </submittedName>
</protein>
<accession>A0A835IPS6</accession>
<evidence type="ECO:0000313" key="1">
    <source>
        <dbReference type="EMBL" id="KAF9622880.1"/>
    </source>
</evidence>
<name>A0A835IPS6_9MAGN</name>
<dbReference type="AlphaFoldDB" id="A0A835IPS6"/>
<organism evidence="1 2">
    <name type="scientific">Coptis chinensis</name>
    <dbReference type="NCBI Taxonomy" id="261450"/>
    <lineage>
        <taxon>Eukaryota</taxon>
        <taxon>Viridiplantae</taxon>
        <taxon>Streptophyta</taxon>
        <taxon>Embryophyta</taxon>
        <taxon>Tracheophyta</taxon>
        <taxon>Spermatophyta</taxon>
        <taxon>Magnoliopsida</taxon>
        <taxon>Ranunculales</taxon>
        <taxon>Ranunculaceae</taxon>
        <taxon>Coptidoideae</taxon>
        <taxon>Coptis</taxon>
    </lineage>
</organism>
<sequence length="235" mass="26335">MRSKDSTRLVEEHLTIAEGCEKGRPKNRLKKCLEVPPKKKQTSTRKGDAKTLLVKDVSNAPEIFSRNLECVENDNMPYVPHGFKANHILGLHHNVIGFPHGLDARHVPILDHNMPHIPHSFEANNQFMGFEVYPVNTGDTSYPIFTQLLQAYNSAHALEIGDASYPTFTQLLQRDPRFNGFESRPPTGFKVCSTNDGDTASMQPSILNSMPHPLIHNNMQSFPGTVGFEFNKVTS</sequence>
<proteinExistence type="predicted"/>
<dbReference type="Proteomes" id="UP000631114">
    <property type="component" value="Unassembled WGS sequence"/>
</dbReference>
<keyword evidence="2" id="KW-1185">Reference proteome</keyword>
<evidence type="ECO:0000313" key="2">
    <source>
        <dbReference type="Proteomes" id="UP000631114"/>
    </source>
</evidence>
<gene>
    <name evidence="1" type="ORF">IFM89_035010</name>
</gene>
<reference evidence="1 2" key="1">
    <citation type="submission" date="2020-10" db="EMBL/GenBank/DDBJ databases">
        <title>The Coptis chinensis genome and diversification of protoberbering-type alkaloids.</title>
        <authorList>
            <person name="Wang B."/>
            <person name="Shu S."/>
            <person name="Song C."/>
            <person name="Liu Y."/>
        </authorList>
    </citation>
    <scope>NUCLEOTIDE SEQUENCE [LARGE SCALE GENOMIC DNA]</scope>
    <source>
        <strain evidence="1">HL-2020</strain>
        <tissue evidence="1">Leaf</tissue>
    </source>
</reference>
<dbReference type="EMBL" id="JADFTS010000002">
    <property type="protein sequence ID" value="KAF9622880.1"/>
    <property type="molecule type" value="Genomic_DNA"/>
</dbReference>